<dbReference type="AlphaFoldDB" id="A0A1Y6CFS0"/>
<protein>
    <recommendedName>
        <fullName evidence="5">Lipoprotein</fullName>
    </recommendedName>
</protein>
<feature type="region of interest" description="Disordered" evidence="1">
    <location>
        <begin position="157"/>
        <end position="187"/>
    </location>
</feature>
<evidence type="ECO:0000313" key="4">
    <source>
        <dbReference type="Proteomes" id="UP000192907"/>
    </source>
</evidence>
<evidence type="ECO:0008006" key="5">
    <source>
        <dbReference type="Google" id="ProtNLM"/>
    </source>
</evidence>
<evidence type="ECO:0000313" key="3">
    <source>
        <dbReference type="EMBL" id="SMF50182.1"/>
    </source>
</evidence>
<dbReference type="RefSeq" id="WP_132319918.1">
    <property type="nucleotide sequence ID" value="NZ_FWZT01000015.1"/>
</dbReference>
<reference evidence="4" key="1">
    <citation type="submission" date="2017-04" db="EMBL/GenBank/DDBJ databases">
        <authorList>
            <person name="Varghese N."/>
            <person name="Submissions S."/>
        </authorList>
    </citation>
    <scope>NUCLEOTIDE SEQUENCE [LARGE SCALE GENOMIC DNA]</scope>
    <source>
        <strain evidence="4">RKEM611</strain>
    </source>
</reference>
<proteinExistence type="predicted"/>
<feature type="chain" id="PRO_5012689710" description="Lipoprotein" evidence="2">
    <location>
        <begin position="21"/>
        <end position="187"/>
    </location>
</feature>
<gene>
    <name evidence="3" type="ORF">SAMN06296036_115164</name>
</gene>
<evidence type="ECO:0000256" key="2">
    <source>
        <dbReference type="SAM" id="SignalP"/>
    </source>
</evidence>
<evidence type="ECO:0000256" key="1">
    <source>
        <dbReference type="SAM" id="MobiDB-lite"/>
    </source>
</evidence>
<dbReference type="Proteomes" id="UP000192907">
    <property type="component" value="Unassembled WGS sequence"/>
</dbReference>
<name>A0A1Y6CFS0_9BACT</name>
<dbReference type="STRING" id="1513793.SAMN06296036_115164"/>
<sequence length="187" mass="20612">MVFYSQVMTMILAFALWSSACKNSDEEPTSLSAANSSDMEVVIDHQDLRLFEADSFTARLTCPEADIAGDVLLSSNYRTMTMVFQGEGLPLVGQTCQIFVEGTPKDESLVSSITNVPNSRLLYVSKPATIQAGNNDSDGIRTAQFTTIFIKAFRSHTKPPQEQRTAVLIQRDEQEAPDLNQEPLEGL</sequence>
<keyword evidence="4" id="KW-1185">Reference proteome</keyword>
<keyword evidence="2" id="KW-0732">Signal</keyword>
<organism evidence="3 4">
    <name type="scientific">Pseudobacteriovorax antillogorgiicola</name>
    <dbReference type="NCBI Taxonomy" id="1513793"/>
    <lineage>
        <taxon>Bacteria</taxon>
        <taxon>Pseudomonadati</taxon>
        <taxon>Bdellovibrionota</taxon>
        <taxon>Oligoflexia</taxon>
        <taxon>Oligoflexales</taxon>
        <taxon>Pseudobacteriovoracaceae</taxon>
        <taxon>Pseudobacteriovorax</taxon>
    </lineage>
</organism>
<accession>A0A1Y6CFS0</accession>
<dbReference type="EMBL" id="FWZT01000015">
    <property type="protein sequence ID" value="SMF50182.1"/>
    <property type="molecule type" value="Genomic_DNA"/>
</dbReference>
<feature type="signal peptide" evidence="2">
    <location>
        <begin position="1"/>
        <end position="20"/>
    </location>
</feature>